<evidence type="ECO:0000313" key="5">
    <source>
        <dbReference type="Proteomes" id="UP000054248"/>
    </source>
</evidence>
<dbReference type="EC" id="2.7.11.1" evidence="1"/>
<reference evidence="5" key="2">
    <citation type="submission" date="2015-01" db="EMBL/GenBank/DDBJ databases">
        <title>Evolutionary Origins and Diversification of the Mycorrhizal Mutualists.</title>
        <authorList>
            <consortium name="DOE Joint Genome Institute"/>
            <consortium name="Mycorrhizal Genomics Consortium"/>
            <person name="Kohler A."/>
            <person name="Kuo A."/>
            <person name="Nagy L.G."/>
            <person name="Floudas D."/>
            <person name="Copeland A."/>
            <person name="Barry K.W."/>
            <person name="Cichocki N."/>
            <person name="Veneault-Fourrey C."/>
            <person name="LaButti K."/>
            <person name="Lindquist E.A."/>
            <person name="Lipzen A."/>
            <person name="Lundell T."/>
            <person name="Morin E."/>
            <person name="Murat C."/>
            <person name="Riley R."/>
            <person name="Ohm R."/>
            <person name="Sun H."/>
            <person name="Tunlid A."/>
            <person name="Henrissat B."/>
            <person name="Grigoriev I.V."/>
            <person name="Hibbett D.S."/>
            <person name="Martin F."/>
        </authorList>
    </citation>
    <scope>NUCLEOTIDE SEQUENCE [LARGE SCALE GENOMIC DNA]</scope>
    <source>
        <strain evidence="5">MUT 4182</strain>
    </source>
</reference>
<accession>A0A0C3Q1Q5</accession>
<dbReference type="InterPro" id="IPR000719">
    <property type="entry name" value="Prot_kinase_dom"/>
</dbReference>
<dbReference type="OrthoDB" id="5579860at2759"/>
<evidence type="ECO:0000256" key="1">
    <source>
        <dbReference type="ARBA" id="ARBA00012513"/>
    </source>
</evidence>
<feature type="domain" description="Protein kinase" evidence="3">
    <location>
        <begin position="1"/>
        <end position="217"/>
    </location>
</feature>
<dbReference type="EMBL" id="KN823116">
    <property type="protein sequence ID" value="KIO22195.1"/>
    <property type="molecule type" value="Genomic_DNA"/>
</dbReference>
<dbReference type="Gene3D" id="1.10.510.10">
    <property type="entry name" value="Transferase(Phosphotransferase) domain 1"/>
    <property type="match status" value="1"/>
</dbReference>
<dbReference type="PANTHER" id="PTHR11909">
    <property type="entry name" value="CASEIN KINASE-RELATED"/>
    <property type="match status" value="1"/>
</dbReference>
<evidence type="ECO:0000313" key="4">
    <source>
        <dbReference type="EMBL" id="KIO22195.1"/>
    </source>
</evidence>
<name>A0A0C3Q1Q5_9AGAM</name>
<dbReference type="PROSITE" id="PS00108">
    <property type="entry name" value="PROTEIN_KINASE_ST"/>
    <property type="match status" value="1"/>
</dbReference>
<evidence type="ECO:0000259" key="3">
    <source>
        <dbReference type="PROSITE" id="PS50011"/>
    </source>
</evidence>
<proteinExistence type="predicted"/>
<dbReference type="InterPro" id="IPR008271">
    <property type="entry name" value="Ser/Thr_kinase_AS"/>
</dbReference>
<keyword evidence="5" id="KW-1185">Reference proteome</keyword>
<dbReference type="STRING" id="1051891.A0A0C3Q1Q5"/>
<feature type="compositionally biased region" description="Polar residues" evidence="2">
    <location>
        <begin position="260"/>
        <end position="272"/>
    </location>
</feature>
<dbReference type="PROSITE" id="PS50011">
    <property type="entry name" value="PROTEIN_KINASE_DOM"/>
    <property type="match status" value="1"/>
</dbReference>
<dbReference type="GO" id="GO:0005524">
    <property type="term" value="F:ATP binding"/>
    <property type="evidence" value="ECO:0007669"/>
    <property type="project" value="InterPro"/>
</dbReference>
<dbReference type="GO" id="GO:0004674">
    <property type="term" value="F:protein serine/threonine kinase activity"/>
    <property type="evidence" value="ECO:0007669"/>
    <property type="project" value="UniProtKB-EC"/>
</dbReference>
<dbReference type="InterPro" id="IPR011009">
    <property type="entry name" value="Kinase-like_dom_sf"/>
</dbReference>
<reference evidence="4 5" key="1">
    <citation type="submission" date="2014-04" db="EMBL/GenBank/DDBJ databases">
        <authorList>
            <consortium name="DOE Joint Genome Institute"/>
            <person name="Kuo A."/>
            <person name="Girlanda M."/>
            <person name="Perotto S."/>
            <person name="Kohler A."/>
            <person name="Nagy L.G."/>
            <person name="Floudas D."/>
            <person name="Copeland A."/>
            <person name="Barry K.W."/>
            <person name="Cichocki N."/>
            <person name="Veneault-Fourrey C."/>
            <person name="LaButti K."/>
            <person name="Lindquist E.A."/>
            <person name="Lipzen A."/>
            <person name="Lundell T."/>
            <person name="Morin E."/>
            <person name="Murat C."/>
            <person name="Sun H."/>
            <person name="Tunlid A."/>
            <person name="Henrissat B."/>
            <person name="Grigoriev I.V."/>
            <person name="Hibbett D.S."/>
            <person name="Martin F."/>
            <person name="Nordberg H.P."/>
            <person name="Cantor M.N."/>
            <person name="Hua S.X."/>
        </authorList>
    </citation>
    <scope>NUCLEOTIDE SEQUENCE [LARGE SCALE GENOMIC DNA]</scope>
    <source>
        <strain evidence="4 5">MUT 4182</strain>
    </source>
</reference>
<dbReference type="SUPFAM" id="SSF56112">
    <property type="entry name" value="Protein kinase-like (PK-like)"/>
    <property type="match status" value="1"/>
</dbReference>
<evidence type="ECO:0000256" key="2">
    <source>
        <dbReference type="SAM" id="MobiDB-lite"/>
    </source>
</evidence>
<protein>
    <recommendedName>
        <fullName evidence="1">non-specific serine/threonine protein kinase</fullName>
        <ecNumber evidence="1">2.7.11.1</ecNumber>
    </recommendedName>
</protein>
<feature type="region of interest" description="Disordered" evidence="2">
    <location>
        <begin position="257"/>
        <end position="277"/>
    </location>
</feature>
<sequence>MSRNDLPIVFFIGKAKLWKRDCIFLERGLMTAYDFFWAVRTNYSRETLIAEIGRVASQLMLRMEGFHGAGFIHRDIKLSNFILISSPIQQLQEFKLADLGLAMLYLGEAGQHIPTGPAPYVGTPTFSSKNADEGIVQSRRDDMESLAYSLINVARSASLPWDNKPLDELRQVKAATSPQCLCEGLPPVFVNYLLYCFQLKFDERPDYGRWSAEFARLGGGGESCQMDLRVCSDSETRNTPLSKDTVASSAVNSRDLGNATLGSRSIPTSVSASHMEGDSMPLPEFGIPPQKARTKHPGPLNTVSSRRCSTDRVVIRNFRTIGPRVPHFALPTISQLARQKPPIRVARAPSMSSSACNLFNNIRQCGTPSAANCAMKINRKVVTSHQARRSLPSSGRS</sequence>
<gene>
    <name evidence="4" type="ORF">M407DRAFT_245245</name>
</gene>
<dbReference type="HOGENOM" id="CLU_694813_0_0_1"/>
<organism evidence="4 5">
    <name type="scientific">Tulasnella calospora MUT 4182</name>
    <dbReference type="NCBI Taxonomy" id="1051891"/>
    <lineage>
        <taxon>Eukaryota</taxon>
        <taxon>Fungi</taxon>
        <taxon>Dikarya</taxon>
        <taxon>Basidiomycota</taxon>
        <taxon>Agaricomycotina</taxon>
        <taxon>Agaricomycetes</taxon>
        <taxon>Cantharellales</taxon>
        <taxon>Tulasnellaceae</taxon>
        <taxon>Tulasnella</taxon>
    </lineage>
</organism>
<dbReference type="InterPro" id="IPR050235">
    <property type="entry name" value="CK1_Ser-Thr_kinase"/>
</dbReference>
<dbReference type="Proteomes" id="UP000054248">
    <property type="component" value="Unassembled WGS sequence"/>
</dbReference>
<dbReference type="AlphaFoldDB" id="A0A0C3Q1Q5"/>